<dbReference type="Proteomes" id="UP000039865">
    <property type="component" value="Unassembled WGS sequence"/>
</dbReference>
<dbReference type="SUPFAM" id="SSF51197">
    <property type="entry name" value="Clavaminate synthase-like"/>
    <property type="match status" value="1"/>
</dbReference>
<dbReference type="InterPro" id="IPR041667">
    <property type="entry name" value="Cupin_8"/>
</dbReference>
<feature type="transmembrane region" description="Helical" evidence="1">
    <location>
        <begin position="7"/>
        <end position="27"/>
    </location>
</feature>
<name>A0A078B957_STYLE</name>
<protein>
    <recommendedName>
        <fullName evidence="2">Cupin-like domain-containing protein</fullName>
    </recommendedName>
</protein>
<proteinExistence type="predicted"/>
<evidence type="ECO:0000259" key="2">
    <source>
        <dbReference type="Pfam" id="PF13621"/>
    </source>
</evidence>
<dbReference type="PANTHER" id="PTHR12461:SF105">
    <property type="entry name" value="HYPOXIA-INDUCIBLE FACTOR 1-ALPHA INHIBITOR"/>
    <property type="match status" value="1"/>
</dbReference>
<dbReference type="EMBL" id="CCKQ01017890">
    <property type="protein sequence ID" value="CDW89807.1"/>
    <property type="molecule type" value="Genomic_DNA"/>
</dbReference>
<dbReference type="PANTHER" id="PTHR12461">
    <property type="entry name" value="HYPOXIA-INDUCIBLE FACTOR 1 ALPHA INHIBITOR-RELATED"/>
    <property type="match status" value="1"/>
</dbReference>
<dbReference type="InParanoid" id="A0A078B957"/>
<dbReference type="Pfam" id="PF13621">
    <property type="entry name" value="Cupin_8"/>
    <property type="match status" value="1"/>
</dbReference>
<evidence type="ECO:0000313" key="3">
    <source>
        <dbReference type="EMBL" id="CDW89807.1"/>
    </source>
</evidence>
<accession>A0A078B957</accession>
<keyword evidence="1" id="KW-0472">Membrane</keyword>
<dbReference type="AlphaFoldDB" id="A0A078B957"/>
<gene>
    <name evidence="3" type="primary">Contig14469.g15417</name>
    <name evidence="3" type="ORF">STYLEM_18946</name>
</gene>
<feature type="domain" description="Cupin-like" evidence="2">
    <location>
        <begin position="76"/>
        <end position="310"/>
    </location>
</feature>
<sequence length="329" mass="38985">MAIPRNLVYVFLLAIIIAFAGMIYVIYSEKDLTSFIHSSSIEVQENIMVHPLFQQLQEQMQKLDEVPRLDFKDLSPKKFYKEYLTRNIPLVVENGCKQWPAFKKWGDMSYLEQSFGSQSLYIQRLERNDKSRIFQNYGMQIYNRRNTFEYFKNKTENDTDGGLVMYFFQNEMIVNRNLIHDIQKPNFLSKILRNRLTGMTMWAPFVRKPEYKDKERYVCVIKGSEQFRMVSPVYKHEIYSGVLEELDPEITPLNFFQRVNTTKFPLYERAKVLNIIVDEGDCLFVPAFYWVQSHTVAEEAILVNFEYESHSELANLLFKAIDHGILEDD</sequence>
<keyword evidence="1" id="KW-0812">Transmembrane</keyword>
<dbReference type="Gene3D" id="2.60.120.10">
    <property type="entry name" value="Jelly Rolls"/>
    <property type="match status" value="1"/>
</dbReference>
<evidence type="ECO:0000313" key="4">
    <source>
        <dbReference type="Proteomes" id="UP000039865"/>
    </source>
</evidence>
<dbReference type="OrthoDB" id="288221at2759"/>
<reference evidence="3 4" key="1">
    <citation type="submission" date="2014-06" db="EMBL/GenBank/DDBJ databases">
        <authorList>
            <person name="Swart Estienne"/>
        </authorList>
    </citation>
    <scope>NUCLEOTIDE SEQUENCE [LARGE SCALE GENOMIC DNA]</scope>
    <source>
        <strain evidence="3 4">130c</strain>
    </source>
</reference>
<keyword evidence="4" id="KW-1185">Reference proteome</keyword>
<keyword evidence="1" id="KW-1133">Transmembrane helix</keyword>
<organism evidence="3 4">
    <name type="scientific">Stylonychia lemnae</name>
    <name type="common">Ciliate</name>
    <dbReference type="NCBI Taxonomy" id="5949"/>
    <lineage>
        <taxon>Eukaryota</taxon>
        <taxon>Sar</taxon>
        <taxon>Alveolata</taxon>
        <taxon>Ciliophora</taxon>
        <taxon>Intramacronucleata</taxon>
        <taxon>Spirotrichea</taxon>
        <taxon>Stichotrichia</taxon>
        <taxon>Sporadotrichida</taxon>
        <taxon>Oxytrichidae</taxon>
        <taxon>Stylonychinae</taxon>
        <taxon>Stylonychia</taxon>
    </lineage>
</organism>
<dbReference type="InterPro" id="IPR014710">
    <property type="entry name" value="RmlC-like_jellyroll"/>
</dbReference>
<evidence type="ECO:0000256" key="1">
    <source>
        <dbReference type="SAM" id="Phobius"/>
    </source>
</evidence>